<dbReference type="GO" id="GO:0000398">
    <property type="term" value="P:mRNA splicing, via spliceosome"/>
    <property type="evidence" value="ECO:0000318"/>
    <property type="project" value="GO_Central"/>
</dbReference>
<gene>
    <name evidence="10" type="ORF">TRIADDRAFT_53665</name>
</gene>
<dbReference type="RefSeq" id="XP_002109534.1">
    <property type="nucleotide sequence ID" value="XM_002109498.1"/>
</dbReference>
<reference evidence="10 11" key="1">
    <citation type="journal article" date="2008" name="Nature">
        <title>The Trichoplax genome and the nature of placozoans.</title>
        <authorList>
            <person name="Srivastava M."/>
            <person name="Begovic E."/>
            <person name="Chapman J."/>
            <person name="Putnam N.H."/>
            <person name="Hellsten U."/>
            <person name="Kawashima T."/>
            <person name="Kuo A."/>
            <person name="Mitros T."/>
            <person name="Salamov A."/>
            <person name="Carpenter M.L."/>
            <person name="Signorovitch A.Y."/>
            <person name="Moreno M.A."/>
            <person name="Kamm K."/>
            <person name="Grimwood J."/>
            <person name="Schmutz J."/>
            <person name="Shapiro H."/>
            <person name="Grigoriev I.V."/>
            <person name="Buss L.W."/>
            <person name="Schierwater B."/>
            <person name="Dellaporta S.L."/>
            <person name="Rokhsar D.S."/>
        </authorList>
    </citation>
    <scope>NUCLEOTIDE SEQUENCE [LARGE SCALE GENOMIC DNA]</scope>
    <source>
        <strain evidence="10 11">Grell-BS-1999</strain>
    </source>
</reference>
<dbReference type="KEGG" id="tad:TRIADDRAFT_53665"/>
<dbReference type="eggNOG" id="KOG0922">
    <property type="taxonomic scope" value="Eukaryota"/>
</dbReference>
<dbReference type="GO" id="GO:0034458">
    <property type="term" value="F:3'-5' RNA helicase activity"/>
    <property type="evidence" value="ECO:0000318"/>
    <property type="project" value="GO_Central"/>
</dbReference>
<dbReference type="EC" id="3.6.4.13" evidence="1"/>
<dbReference type="Pfam" id="PF21010">
    <property type="entry name" value="HA2_C"/>
    <property type="match status" value="1"/>
</dbReference>
<dbReference type="SMART" id="SM00847">
    <property type="entry name" value="HA2"/>
    <property type="match status" value="1"/>
</dbReference>
<evidence type="ECO:0000256" key="6">
    <source>
        <dbReference type="ARBA" id="ARBA00022840"/>
    </source>
</evidence>
<dbReference type="Proteomes" id="UP000009022">
    <property type="component" value="Unassembled WGS sequence"/>
</dbReference>
<keyword evidence="11" id="KW-1185">Reference proteome</keyword>
<dbReference type="STRING" id="10228.B3RPU4"/>
<comment type="catalytic activity">
    <reaction evidence="7">
        <text>ATP + H2O = ADP + phosphate + H(+)</text>
        <dbReference type="Rhea" id="RHEA:13065"/>
        <dbReference type="ChEBI" id="CHEBI:15377"/>
        <dbReference type="ChEBI" id="CHEBI:15378"/>
        <dbReference type="ChEBI" id="CHEBI:30616"/>
        <dbReference type="ChEBI" id="CHEBI:43474"/>
        <dbReference type="ChEBI" id="CHEBI:456216"/>
        <dbReference type="EC" id="3.6.4.13"/>
    </reaction>
</comment>
<dbReference type="Pfam" id="PF04408">
    <property type="entry name" value="WHD_HA2"/>
    <property type="match status" value="1"/>
</dbReference>
<evidence type="ECO:0000256" key="3">
    <source>
        <dbReference type="ARBA" id="ARBA00022741"/>
    </source>
</evidence>
<evidence type="ECO:0000256" key="4">
    <source>
        <dbReference type="ARBA" id="ARBA00022801"/>
    </source>
</evidence>
<dbReference type="InterPro" id="IPR027417">
    <property type="entry name" value="P-loop_NTPase"/>
</dbReference>
<dbReference type="InterPro" id="IPR001650">
    <property type="entry name" value="Helicase_C-like"/>
</dbReference>
<dbReference type="CTD" id="6750749"/>
<dbReference type="InterPro" id="IPR007502">
    <property type="entry name" value="Helicase-assoc_dom"/>
</dbReference>
<dbReference type="PROSITE" id="PS00690">
    <property type="entry name" value="DEAH_ATP_HELICASE"/>
    <property type="match status" value="1"/>
</dbReference>
<keyword evidence="5" id="KW-0347">Helicase</keyword>
<dbReference type="GO" id="GO:0003723">
    <property type="term" value="F:RNA binding"/>
    <property type="evidence" value="ECO:0000318"/>
    <property type="project" value="GO_Central"/>
</dbReference>
<keyword evidence="2" id="KW-0507">mRNA processing</keyword>
<protein>
    <recommendedName>
        <fullName evidence="1">RNA helicase</fullName>
        <ecNumber evidence="1">3.6.4.13</ecNumber>
    </recommendedName>
</protein>
<dbReference type="OrthoDB" id="10253254at2759"/>
<evidence type="ECO:0000256" key="1">
    <source>
        <dbReference type="ARBA" id="ARBA00012552"/>
    </source>
</evidence>
<dbReference type="GO" id="GO:0005524">
    <property type="term" value="F:ATP binding"/>
    <property type="evidence" value="ECO:0007669"/>
    <property type="project" value="UniProtKB-KW"/>
</dbReference>
<keyword evidence="4" id="KW-0378">Hydrolase</keyword>
<dbReference type="PhylomeDB" id="B3RPU4"/>
<dbReference type="PROSITE" id="PS51192">
    <property type="entry name" value="HELICASE_ATP_BIND_1"/>
    <property type="match status" value="1"/>
</dbReference>
<dbReference type="EMBL" id="DS985242">
    <property type="protein sequence ID" value="EDV27700.1"/>
    <property type="molecule type" value="Genomic_DNA"/>
</dbReference>
<dbReference type="InterPro" id="IPR011709">
    <property type="entry name" value="DEAD-box_helicase_OB_fold"/>
</dbReference>
<dbReference type="AlphaFoldDB" id="B3RPU4"/>
<dbReference type="OMA" id="VTSKPFM"/>
<dbReference type="Pfam" id="PF00270">
    <property type="entry name" value="DEAD"/>
    <property type="match status" value="1"/>
</dbReference>
<name>B3RPU4_TRIAD</name>
<dbReference type="GO" id="GO:0005681">
    <property type="term" value="C:spliceosomal complex"/>
    <property type="evidence" value="ECO:0000318"/>
    <property type="project" value="GO_Central"/>
</dbReference>
<sequence length="727" mass="82588">MAQFDYCNTQCCINLLSNSVYMTCPFSILYCTTTIAPALTFAAPFLEQLTVNASKERTMKQNLPIYKCLKQILQIIDNSNPVVIVGSTGSGKTTQLPQYLLENGYGRHGVIGVSQPRRVAAISVATRVAEEMKCDLGSTVGYQVRFDNCTSDETKIKYMTDGCLLREFLDDRYLSRYSVVILDEAHERSLDTDILFGLSKALFLRTDETDEESTPSKRSNPLKVIIMSATLNYQQFSEFFNNCPVFNIPGQIYPVEEIYCNYITVKNVDNPGYISKAVDTVMDIHMTCPSGDILVFLTGQAEIEKVCDMLYAKAENVNYQYDVQDERVKAMLILPLYGSMQTDLQQRVFDECETWIRKIIVATNIAGTSLTIDGIRDVYEKVMKKDTIPEIQRANLSKVVLSLKCMNINNVLHFHYLDPPSERLLLRALWQLYVIGAINKEGYVTESGRKIIQFPVTPNLAKALVESWKYNCCDYLLPIAAMLSVENVFVKPGREDRMEEANNAHTTLADLTGGKNDFATLLSVYSSYHDSTSPSRWCKDNYIHMRALKTATSIHKQLRRILTTIMQTEENQPNLSSQGKSNERLRRCLCAGYFCNIARKCEVGRSFRTMDGHGTVISIHPSSALHGKEDMLDWIIFHEIVCTSRVYVRIVCPVKHEWVKDWLPRLHDVDPYALSQCLTMANNSQSVTVTDNTNSTQNDSSDFLHEEIKKLQRRNTGESVMEARERF</sequence>
<dbReference type="InterPro" id="IPR011545">
    <property type="entry name" value="DEAD/DEAH_box_helicase_dom"/>
</dbReference>
<evidence type="ECO:0000259" key="9">
    <source>
        <dbReference type="PROSITE" id="PS51194"/>
    </source>
</evidence>
<organism evidence="10 11">
    <name type="scientific">Trichoplax adhaerens</name>
    <name type="common">Trichoplax reptans</name>
    <dbReference type="NCBI Taxonomy" id="10228"/>
    <lineage>
        <taxon>Eukaryota</taxon>
        <taxon>Metazoa</taxon>
        <taxon>Placozoa</taxon>
        <taxon>Uniplacotomia</taxon>
        <taxon>Trichoplacea</taxon>
        <taxon>Trichoplacidae</taxon>
        <taxon>Trichoplax</taxon>
    </lineage>
</organism>
<keyword evidence="6" id="KW-0067">ATP-binding</keyword>
<dbReference type="InterPro" id="IPR048333">
    <property type="entry name" value="HA2_WH"/>
</dbReference>
<dbReference type="FunCoup" id="B3RPU4">
    <property type="interactions" value="813"/>
</dbReference>
<dbReference type="GeneID" id="6750749"/>
<evidence type="ECO:0000256" key="7">
    <source>
        <dbReference type="ARBA" id="ARBA00047984"/>
    </source>
</evidence>
<evidence type="ECO:0000256" key="2">
    <source>
        <dbReference type="ARBA" id="ARBA00022664"/>
    </source>
</evidence>
<dbReference type="InterPro" id="IPR002464">
    <property type="entry name" value="DNA/RNA_helicase_DEAH_CS"/>
</dbReference>
<keyword evidence="3" id="KW-0547">Nucleotide-binding</keyword>
<dbReference type="PANTHER" id="PTHR18934">
    <property type="entry name" value="ATP-DEPENDENT RNA HELICASE"/>
    <property type="match status" value="1"/>
</dbReference>
<evidence type="ECO:0000256" key="5">
    <source>
        <dbReference type="ARBA" id="ARBA00022806"/>
    </source>
</evidence>
<dbReference type="PANTHER" id="PTHR18934:SF271">
    <property type="entry name" value="ATP-DEPENDENT RNA HELICASE DHX40-RELATED"/>
    <property type="match status" value="1"/>
</dbReference>
<dbReference type="Pfam" id="PF07717">
    <property type="entry name" value="OB_NTP_bind"/>
    <property type="match status" value="1"/>
</dbReference>
<dbReference type="GO" id="GO:0016787">
    <property type="term" value="F:hydrolase activity"/>
    <property type="evidence" value="ECO:0007669"/>
    <property type="project" value="UniProtKB-KW"/>
</dbReference>
<dbReference type="InterPro" id="IPR014001">
    <property type="entry name" value="Helicase_ATP-bd"/>
</dbReference>
<dbReference type="SUPFAM" id="SSF52540">
    <property type="entry name" value="P-loop containing nucleoside triphosphate hydrolases"/>
    <property type="match status" value="1"/>
</dbReference>
<dbReference type="FunFam" id="3.40.50.300:FF:000615">
    <property type="entry name" value="pre-mRNA-splicing factor ATP-dependent RNA helicase DEAH7"/>
    <property type="match status" value="1"/>
</dbReference>
<dbReference type="Pfam" id="PF00271">
    <property type="entry name" value="Helicase_C"/>
    <property type="match status" value="1"/>
</dbReference>
<dbReference type="PROSITE" id="PS51194">
    <property type="entry name" value="HELICASE_CTER"/>
    <property type="match status" value="1"/>
</dbReference>
<dbReference type="SMART" id="SM00487">
    <property type="entry name" value="DEXDc"/>
    <property type="match status" value="1"/>
</dbReference>
<dbReference type="Gene3D" id="3.40.50.300">
    <property type="entry name" value="P-loop containing nucleotide triphosphate hydrolases"/>
    <property type="match status" value="2"/>
</dbReference>
<dbReference type="InParanoid" id="B3RPU4"/>
<evidence type="ECO:0000313" key="10">
    <source>
        <dbReference type="EMBL" id="EDV27700.1"/>
    </source>
</evidence>
<feature type="domain" description="Helicase ATP-binding" evidence="8">
    <location>
        <begin position="73"/>
        <end position="249"/>
    </location>
</feature>
<dbReference type="HOGENOM" id="CLU_001832_5_11_1"/>
<proteinExistence type="predicted"/>
<evidence type="ECO:0000313" key="11">
    <source>
        <dbReference type="Proteomes" id="UP000009022"/>
    </source>
</evidence>
<dbReference type="CDD" id="cd18791">
    <property type="entry name" value="SF2_C_RHA"/>
    <property type="match status" value="1"/>
</dbReference>
<evidence type="ECO:0000259" key="8">
    <source>
        <dbReference type="PROSITE" id="PS51192"/>
    </source>
</evidence>
<dbReference type="Gene3D" id="1.20.120.1080">
    <property type="match status" value="1"/>
</dbReference>
<feature type="domain" description="Helicase C-terminal" evidence="9">
    <location>
        <begin position="280"/>
        <end position="451"/>
    </location>
</feature>
<accession>B3RPU4</accession>